<dbReference type="EMBL" id="FMUB01000003">
    <property type="protein sequence ID" value="SCX11422.1"/>
    <property type="molecule type" value="Genomic_DNA"/>
</dbReference>
<dbReference type="InterPro" id="IPR005561">
    <property type="entry name" value="ANTAR"/>
</dbReference>
<dbReference type="InterPro" id="IPR036388">
    <property type="entry name" value="WH-like_DNA-bd_sf"/>
</dbReference>
<dbReference type="SMART" id="SM01012">
    <property type="entry name" value="ANTAR"/>
    <property type="match status" value="1"/>
</dbReference>
<dbReference type="Proteomes" id="UP000199707">
    <property type="component" value="Unassembled WGS sequence"/>
</dbReference>
<gene>
    <name evidence="2" type="ORF">SAMN02799620_01563</name>
</gene>
<accession>A0A1G4VT08</accession>
<dbReference type="GO" id="GO:0003723">
    <property type="term" value="F:RNA binding"/>
    <property type="evidence" value="ECO:0007669"/>
    <property type="project" value="InterPro"/>
</dbReference>
<name>A0A1G4VT08_9MYCO</name>
<evidence type="ECO:0000313" key="2">
    <source>
        <dbReference type="EMBL" id="SCX11422.1"/>
    </source>
</evidence>
<evidence type="ECO:0000259" key="1">
    <source>
        <dbReference type="SMART" id="SM01012"/>
    </source>
</evidence>
<feature type="domain" description="ANTAR" evidence="1">
    <location>
        <begin position="16"/>
        <end position="61"/>
    </location>
</feature>
<dbReference type="STRING" id="1502745.SAMN02799620_01563"/>
<dbReference type="Pfam" id="PF03861">
    <property type="entry name" value="ANTAR"/>
    <property type="match status" value="1"/>
</dbReference>
<organism evidence="2 3">
    <name type="scientific">Mycolicibacterium fluoranthenivorans</name>
    <dbReference type="NCBI Taxonomy" id="258505"/>
    <lineage>
        <taxon>Bacteria</taxon>
        <taxon>Bacillati</taxon>
        <taxon>Actinomycetota</taxon>
        <taxon>Actinomycetes</taxon>
        <taxon>Mycobacteriales</taxon>
        <taxon>Mycobacteriaceae</taxon>
        <taxon>Mycolicibacterium</taxon>
    </lineage>
</organism>
<sequence length="95" mass="9665">MFGGAAGPGSVVGSDEQRLLAAAEGVLMALRRCTPQSAMDELRDAAHRHGVPLSTIALALVDMAACRPADETPGPAHIAAQQEWASLFSPSAAAA</sequence>
<dbReference type="AlphaFoldDB" id="A0A1G4VT08"/>
<dbReference type="Gene3D" id="1.10.10.10">
    <property type="entry name" value="Winged helix-like DNA-binding domain superfamily/Winged helix DNA-binding domain"/>
    <property type="match status" value="1"/>
</dbReference>
<evidence type="ECO:0000313" key="3">
    <source>
        <dbReference type="Proteomes" id="UP000199707"/>
    </source>
</evidence>
<reference evidence="3" key="1">
    <citation type="submission" date="2016-10" db="EMBL/GenBank/DDBJ databases">
        <authorList>
            <person name="Varghese N."/>
            <person name="Submissions S."/>
        </authorList>
    </citation>
    <scope>NUCLEOTIDE SEQUENCE [LARGE SCALE GENOMIC DNA]</scope>
    <source>
        <strain evidence="3">UNC267MFSha1.1M11</strain>
    </source>
</reference>
<protein>
    <submittedName>
        <fullName evidence="2">ANTAR domain-containing protein</fullName>
    </submittedName>
</protein>
<proteinExistence type="predicted"/>
<dbReference type="RefSeq" id="WP_090355297.1">
    <property type="nucleotide sequence ID" value="NZ_CP059894.1"/>
</dbReference>